<evidence type="ECO:0000256" key="10">
    <source>
        <dbReference type="SAM" id="Phobius"/>
    </source>
</evidence>
<dbReference type="GO" id="GO:0000030">
    <property type="term" value="F:mannosyltransferase activity"/>
    <property type="evidence" value="ECO:0007669"/>
    <property type="project" value="TreeGrafter"/>
</dbReference>
<organism evidence="11 12">
    <name type="scientific">Phreatobacter oligotrophus</name>
    <dbReference type="NCBI Taxonomy" id="1122261"/>
    <lineage>
        <taxon>Bacteria</taxon>
        <taxon>Pseudomonadati</taxon>
        <taxon>Pseudomonadota</taxon>
        <taxon>Alphaproteobacteria</taxon>
        <taxon>Hyphomicrobiales</taxon>
        <taxon>Phreatobacteraceae</taxon>
        <taxon>Phreatobacter</taxon>
    </lineage>
</organism>
<feature type="transmembrane region" description="Helical" evidence="10">
    <location>
        <begin position="291"/>
        <end position="308"/>
    </location>
</feature>
<keyword evidence="8 10" id="KW-0472">Membrane</keyword>
<dbReference type="Pfam" id="PF03901">
    <property type="entry name" value="Glyco_transf_22"/>
    <property type="match status" value="1"/>
</dbReference>
<accession>A0A2T4Z0Z8</accession>
<comment type="subcellular location">
    <subcellularLocation>
        <location evidence="1">Endomembrane system</location>
        <topology evidence="1">Multi-pass membrane protein</topology>
    </subcellularLocation>
    <subcellularLocation>
        <location evidence="2">Endoplasmic reticulum membrane</location>
    </subcellularLocation>
</comment>
<feature type="transmembrane region" description="Helical" evidence="10">
    <location>
        <begin position="354"/>
        <end position="378"/>
    </location>
</feature>
<feature type="transmembrane region" description="Helical" evidence="10">
    <location>
        <begin position="314"/>
        <end position="334"/>
    </location>
</feature>
<keyword evidence="12" id="KW-1185">Reference proteome</keyword>
<dbReference type="AlphaFoldDB" id="A0A2T4Z0Z8"/>
<dbReference type="PANTHER" id="PTHR22760">
    <property type="entry name" value="GLYCOSYLTRANSFERASE"/>
    <property type="match status" value="1"/>
</dbReference>
<feature type="transmembrane region" description="Helical" evidence="10">
    <location>
        <begin position="145"/>
        <end position="163"/>
    </location>
</feature>
<evidence type="ECO:0000313" key="12">
    <source>
        <dbReference type="Proteomes" id="UP000241808"/>
    </source>
</evidence>
<evidence type="ECO:0000256" key="6">
    <source>
        <dbReference type="ARBA" id="ARBA00022824"/>
    </source>
</evidence>
<gene>
    <name evidence="11" type="ORF">C8P69_10646</name>
</gene>
<protein>
    <submittedName>
        <fullName evidence="11">Alg9-like mannosyltransferase family protein</fullName>
    </submittedName>
</protein>
<evidence type="ECO:0000256" key="1">
    <source>
        <dbReference type="ARBA" id="ARBA00004127"/>
    </source>
</evidence>
<sequence>MTAGSTPRPLLVSAAAGVFLVAFLVRLLAAILAPGIHHEDEIFQSLEQAHRLVFGYGFVPWEFEHGIRSWLLPGALAAAMRVGLLFGDGPQAYLPVVQALLSAIGAGAVACIFLWAQRLFGLWPALVAAVIPAFAPELVYFGPRALTEVVAGHLLVIGLYLALPGEAATGRGRLVLAGFLLGLVVAIRLQMAPAVGVVGLYALWRWPLRQALWLAAGGLAAVVLSGLTDWWTWGAPFLSAWQNVRYNIGHGVAAHFGVEPWFQYPALLVVVFGSALALLLPLAVAGARFKPLLAVLMLAIFAAHQPIGHKEIRFLYPLMVLLEALAAIGLAWAVARLQEHLPRLDLPWRPFRAWLPAAAALGCLTLFVVGRLATFVIIPDQGLAWLKQRSIIEAARHIARLPGVCGIGSYGIAWVQSGGYVNMHQPVPFHETTTIAAFREAEPAFNTILFPRSQREALGITGGRCFGQRCVAQRPGPCAERPIAPLSEAPPLPGLEPLKRLWPPAGFPPRP</sequence>
<name>A0A2T4Z0Z8_9HYPH</name>
<reference evidence="11 12" key="1">
    <citation type="submission" date="2018-04" db="EMBL/GenBank/DDBJ databases">
        <title>Genomic Encyclopedia of Archaeal and Bacterial Type Strains, Phase II (KMG-II): from individual species to whole genera.</title>
        <authorList>
            <person name="Goeker M."/>
        </authorList>
    </citation>
    <scope>NUCLEOTIDE SEQUENCE [LARGE SCALE GENOMIC DNA]</scope>
    <source>
        <strain evidence="11 12">DSM 25521</strain>
    </source>
</reference>
<keyword evidence="5 10" id="KW-0812">Transmembrane</keyword>
<keyword evidence="7 10" id="KW-1133">Transmembrane helix</keyword>
<feature type="transmembrane region" description="Helical" evidence="10">
    <location>
        <begin position="264"/>
        <end position="284"/>
    </location>
</feature>
<dbReference type="EMBL" id="PZZL01000006">
    <property type="protein sequence ID" value="PTM53393.1"/>
    <property type="molecule type" value="Genomic_DNA"/>
</dbReference>
<dbReference type="InterPro" id="IPR005599">
    <property type="entry name" value="GPI_mannosylTrfase"/>
</dbReference>
<feature type="region of interest" description="Disordered" evidence="9">
    <location>
        <begin position="482"/>
        <end position="511"/>
    </location>
</feature>
<dbReference type="Proteomes" id="UP000241808">
    <property type="component" value="Unassembled WGS sequence"/>
</dbReference>
<evidence type="ECO:0000256" key="8">
    <source>
        <dbReference type="ARBA" id="ARBA00023136"/>
    </source>
</evidence>
<evidence type="ECO:0000256" key="4">
    <source>
        <dbReference type="ARBA" id="ARBA00022679"/>
    </source>
</evidence>
<feature type="transmembrane region" description="Helical" evidence="10">
    <location>
        <begin position="175"/>
        <end position="204"/>
    </location>
</feature>
<feature type="transmembrane region" description="Helical" evidence="10">
    <location>
        <begin position="67"/>
        <end position="86"/>
    </location>
</feature>
<evidence type="ECO:0000256" key="7">
    <source>
        <dbReference type="ARBA" id="ARBA00022989"/>
    </source>
</evidence>
<comment type="caution">
    <text evidence="11">The sequence shown here is derived from an EMBL/GenBank/DDBJ whole genome shotgun (WGS) entry which is preliminary data.</text>
</comment>
<keyword evidence="6" id="KW-0256">Endoplasmic reticulum</keyword>
<dbReference type="RefSeq" id="WP_170118252.1">
    <property type="nucleotide sequence ID" value="NZ_PZZL01000006.1"/>
</dbReference>
<keyword evidence="4 11" id="KW-0808">Transferase</keyword>
<feature type="transmembrane region" description="Helical" evidence="10">
    <location>
        <begin position="122"/>
        <end position="140"/>
    </location>
</feature>
<keyword evidence="3 11" id="KW-0328">Glycosyltransferase</keyword>
<proteinExistence type="predicted"/>
<dbReference type="GO" id="GO:0012505">
    <property type="term" value="C:endomembrane system"/>
    <property type="evidence" value="ECO:0007669"/>
    <property type="project" value="UniProtKB-SubCell"/>
</dbReference>
<evidence type="ECO:0000256" key="2">
    <source>
        <dbReference type="ARBA" id="ARBA00004586"/>
    </source>
</evidence>
<evidence type="ECO:0000256" key="3">
    <source>
        <dbReference type="ARBA" id="ARBA00022676"/>
    </source>
</evidence>
<feature type="transmembrane region" description="Helical" evidence="10">
    <location>
        <begin position="93"/>
        <end position="116"/>
    </location>
</feature>
<feature type="transmembrane region" description="Helical" evidence="10">
    <location>
        <begin position="211"/>
        <end position="233"/>
    </location>
</feature>
<evidence type="ECO:0000313" key="11">
    <source>
        <dbReference type="EMBL" id="PTM53393.1"/>
    </source>
</evidence>
<evidence type="ECO:0000256" key="9">
    <source>
        <dbReference type="SAM" id="MobiDB-lite"/>
    </source>
</evidence>
<evidence type="ECO:0000256" key="5">
    <source>
        <dbReference type="ARBA" id="ARBA00022692"/>
    </source>
</evidence>